<reference evidence="3" key="1">
    <citation type="submission" date="2021-01" db="EMBL/GenBank/DDBJ databases">
        <title>Whole genome shotgun sequence of Actinoplanes ferrugineus NBRC 15555.</title>
        <authorList>
            <person name="Komaki H."/>
            <person name="Tamura T."/>
        </authorList>
    </citation>
    <scope>NUCLEOTIDE SEQUENCE</scope>
    <source>
        <strain evidence="3">NBRC 15555</strain>
    </source>
</reference>
<name>A0A919J7N0_9ACTN</name>
<proteinExistence type="predicted"/>
<keyword evidence="2" id="KW-0472">Membrane</keyword>
<feature type="region of interest" description="Disordered" evidence="1">
    <location>
        <begin position="40"/>
        <end position="90"/>
    </location>
</feature>
<comment type="caution">
    <text evidence="3">The sequence shown here is derived from an EMBL/GenBank/DDBJ whole genome shotgun (WGS) entry which is preliminary data.</text>
</comment>
<dbReference type="EMBL" id="BOMM01000036">
    <property type="protein sequence ID" value="GIE12081.1"/>
    <property type="molecule type" value="Genomic_DNA"/>
</dbReference>
<accession>A0A919J7N0</accession>
<keyword evidence="2" id="KW-1133">Transmembrane helix</keyword>
<gene>
    <name evidence="3" type="ORF">Afe05nite_39210</name>
</gene>
<feature type="compositionally biased region" description="Polar residues" evidence="1">
    <location>
        <begin position="40"/>
        <end position="50"/>
    </location>
</feature>
<keyword evidence="4" id="KW-1185">Reference proteome</keyword>
<evidence type="ECO:0000256" key="1">
    <source>
        <dbReference type="SAM" id="MobiDB-lite"/>
    </source>
</evidence>
<organism evidence="3 4">
    <name type="scientific">Paractinoplanes ferrugineus</name>
    <dbReference type="NCBI Taxonomy" id="113564"/>
    <lineage>
        <taxon>Bacteria</taxon>
        <taxon>Bacillati</taxon>
        <taxon>Actinomycetota</taxon>
        <taxon>Actinomycetes</taxon>
        <taxon>Micromonosporales</taxon>
        <taxon>Micromonosporaceae</taxon>
        <taxon>Paractinoplanes</taxon>
    </lineage>
</organism>
<keyword evidence="2" id="KW-0812">Transmembrane</keyword>
<feature type="compositionally biased region" description="Low complexity" evidence="1">
    <location>
        <begin position="62"/>
        <end position="77"/>
    </location>
</feature>
<evidence type="ECO:0000256" key="2">
    <source>
        <dbReference type="SAM" id="Phobius"/>
    </source>
</evidence>
<evidence type="ECO:0000313" key="4">
    <source>
        <dbReference type="Proteomes" id="UP000598174"/>
    </source>
</evidence>
<dbReference type="RefSeq" id="WP_203818580.1">
    <property type="nucleotide sequence ID" value="NZ_BAAABP010000013.1"/>
</dbReference>
<dbReference type="AlphaFoldDB" id="A0A919J7N0"/>
<sequence>MTIEDDGVDQPRVSRRRKQIAGVLGLAAVLGGGAYAITSEATGKSSTAQNAGAVESLPTGEADSVTSSASAPASASATGKQAGPILPKVSLTDPVVKEEVSKSPEERIKAAREAAAKGGVSVKHPRTATSVGSPEEGGVTEQNIGSLKEGGSMRIVSAPYDLTGRREMLWAADGGHRVGTAKCTNKLQLSNEDEPTARPTLLLCWRTSAKKSVITVAVVPTGRPNAAKSVAALDKQWNKMP</sequence>
<evidence type="ECO:0000313" key="3">
    <source>
        <dbReference type="EMBL" id="GIE12081.1"/>
    </source>
</evidence>
<protein>
    <submittedName>
        <fullName evidence="3">Uncharacterized protein</fullName>
    </submittedName>
</protein>
<dbReference type="Proteomes" id="UP000598174">
    <property type="component" value="Unassembled WGS sequence"/>
</dbReference>
<feature type="region of interest" description="Disordered" evidence="1">
    <location>
        <begin position="113"/>
        <end position="145"/>
    </location>
</feature>
<feature type="transmembrane region" description="Helical" evidence="2">
    <location>
        <begin position="20"/>
        <end position="37"/>
    </location>
</feature>